<protein>
    <recommendedName>
        <fullName evidence="3">arsenate reductase (glutathione/glutaredoxin)</fullName>
        <ecNumber evidence="3">1.20.4.1</ecNumber>
    </recommendedName>
</protein>
<dbReference type="CDD" id="cd03034">
    <property type="entry name" value="ArsC_ArsC"/>
    <property type="match status" value="1"/>
</dbReference>
<dbReference type="InterPro" id="IPR006659">
    <property type="entry name" value="Arsenate_reductase"/>
</dbReference>
<organism evidence="5 6">
    <name type="scientific">Lolliginicoccus lacisalsi</name>
    <dbReference type="NCBI Taxonomy" id="2742202"/>
    <lineage>
        <taxon>Bacteria</taxon>
        <taxon>Bacillati</taxon>
        <taxon>Actinomycetota</taxon>
        <taxon>Actinomycetes</taxon>
        <taxon>Mycobacteriales</taxon>
        <taxon>Hoyosellaceae</taxon>
        <taxon>Lolliginicoccus</taxon>
    </lineage>
</organism>
<dbReference type="Gene3D" id="3.40.30.10">
    <property type="entry name" value="Glutaredoxin"/>
    <property type="match status" value="1"/>
</dbReference>
<evidence type="ECO:0000256" key="2">
    <source>
        <dbReference type="ARBA" id="ARBA00023002"/>
    </source>
</evidence>
<comment type="caution">
    <text evidence="5">The sequence shown here is derived from an EMBL/GenBank/DDBJ whole genome shotgun (WGS) entry which is preliminary data.</text>
</comment>
<dbReference type="Pfam" id="PF03960">
    <property type="entry name" value="ArsC"/>
    <property type="match status" value="1"/>
</dbReference>
<sequence>MSDVTIYHNPRCSTSRAVLALIRETGTEPTIVKYLEDPPSREELAALIRDSGLAPRQALRRREKLYKELGLDDPGLTEEAALDAMVANPVLIERPFVRAASGSRLARPAETVRELL</sequence>
<dbReference type="RefSeq" id="WP_192038608.1">
    <property type="nucleotide sequence ID" value="NZ_JACYWE010000003.1"/>
</dbReference>
<dbReference type="AlphaFoldDB" id="A0A927JBD3"/>
<dbReference type="NCBIfam" id="TIGR00014">
    <property type="entry name" value="arsC"/>
    <property type="match status" value="1"/>
</dbReference>
<dbReference type="InterPro" id="IPR006660">
    <property type="entry name" value="Arsenate_reductase-like"/>
</dbReference>
<dbReference type="SUPFAM" id="SSF52833">
    <property type="entry name" value="Thioredoxin-like"/>
    <property type="match status" value="1"/>
</dbReference>
<dbReference type="PROSITE" id="PS51353">
    <property type="entry name" value="ARSC"/>
    <property type="match status" value="1"/>
</dbReference>
<evidence type="ECO:0000313" key="6">
    <source>
        <dbReference type="Proteomes" id="UP000642993"/>
    </source>
</evidence>
<keyword evidence="2 5" id="KW-0560">Oxidoreductase</keyword>
<evidence type="ECO:0000256" key="1">
    <source>
        <dbReference type="ARBA" id="ARBA00007198"/>
    </source>
</evidence>
<dbReference type="EMBL" id="JACYWE010000003">
    <property type="protein sequence ID" value="MBD8506141.1"/>
    <property type="molecule type" value="Genomic_DNA"/>
</dbReference>
<reference evidence="5" key="1">
    <citation type="submission" date="2020-09" db="EMBL/GenBank/DDBJ databases">
        <title>Hoyosella lacisalsi sp. nov., a halotolerant actinobacterium isolated from soil of Lake Gudzhirganskoe.</title>
        <authorList>
            <person name="Yang Q."/>
            <person name="Guo P.Y."/>
            <person name="Liu S.W."/>
            <person name="Li F.N."/>
            <person name="Sun C.H."/>
        </authorList>
    </citation>
    <scope>NUCLEOTIDE SEQUENCE</scope>
    <source>
        <strain evidence="5">G463</strain>
    </source>
</reference>
<dbReference type="PANTHER" id="PTHR30041">
    <property type="entry name" value="ARSENATE REDUCTASE"/>
    <property type="match status" value="1"/>
</dbReference>
<evidence type="ECO:0000313" key="5">
    <source>
        <dbReference type="EMBL" id="MBD8506141.1"/>
    </source>
</evidence>
<keyword evidence="6" id="KW-1185">Reference proteome</keyword>
<accession>A0A927JBD3</accession>
<dbReference type="InterPro" id="IPR036249">
    <property type="entry name" value="Thioredoxin-like_sf"/>
</dbReference>
<dbReference type="EC" id="1.20.4.1" evidence="3"/>
<dbReference type="GO" id="GO:0008794">
    <property type="term" value="F:arsenate reductase (glutaredoxin) activity"/>
    <property type="evidence" value="ECO:0007669"/>
    <property type="project" value="UniProtKB-EC"/>
</dbReference>
<proteinExistence type="inferred from homology"/>
<evidence type="ECO:0000256" key="3">
    <source>
        <dbReference type="ARBA" id="ARBA00038969"/>
    </source>
</evidence>
<name>A0A927JBD3_9ACTN</name>
<dbReference type="GO" id="GO:0046685">
    <property type="term" value="P:response to arsenic-containing substance"/>
    <property type="evidence" value="ECO:0007669"/>
    <property type="project" value="TreeGrafter"/>
</dbReference>
<dbReference type="Proteomes" id="UP000642993">
    <property type="component" value="Unassembled WGS sequence"/>
</dbReference>
<evidence type="ECO:0000256" key="4">
    <source>
        <dbReference type="PROSITE-ProRule" id="PRU01282"/>
    </source>
</evidence>
<gene>
    <name evidence="5" type="primary">arsC</name>
    <name evidence="5" type="ORF">HT102_06560</name>
</gene>
<dbReference type="PANTHER" id="PTHR30041:SF5">
    <property type="entry name" value="ARSENATE REDUCTASE-RELATED"/>
    <property type="match status" value="1"/>
</dbReference>
<comment type="similarity">
    <text evidence="1 4">Belongs to the ArsC family.</text>
</comment>